<comment type="caution">
    <text evidence="1">The sequence shown here is derived from an EMBL/GenBank/DDBJ whole genome shotgun (WGS) entry which is preliminary data.</text>
</comment>
<reference evidence="1" key="1">
    <citation type="journal article" date="2021" name="PeerJ">
        <title>Extensive microbial diversity within the chicken gut microbiome revealed by metagenomics and culture.</title>
        <authorList>
            <person name="Gilroy R."/>
            <person name="Ravi A."/>
            <person name="Getino M."/>
            <person name="Pursley I."/>
            <person name="Horton D.L."/>
            <person name="Alikhan N.F."/>
            <person name="Baker D."/>
            <person name="Gharbi K."/>
            <person name="Hall N."/>
            <person name="Watson M."/>
            <person name="Adriaenssens E.M."/>
            <person name="Foster-Nyarko E."/>
            <person name="Jarju S."/>
            <person name="Secka A."/>
            <person name="Antonio M."/>
            <person name="Oren A."/>
            <person name="Chaudhuri R.R."/>
            <person name="La Ragione R."/>
            <person name="Hildebrand F."/>
            <person name="Pallen M.J."/>
        </authorList>
    </citation>
    <scope>NUCLEOTIDE SEQUENCE</scope>
    <source>
        <strain evidence="1">ChiSjej3B21-8574</strain>
    </source>
</reference>
<evidence type="ECO:0000313" key="1">
    <source>
        <dbReference type="EMBL" id="HJC50080.1"/>
    </source>
</evidence>
<accession>A0A9D2PFY7</accession>
<organism evidence="1 2">
    <name type="scientific">Candidatus Anaerostipes avistercoris</name>
    <dbReference type="NCBI Taxonomy" id="2838462"/>
    <lineage>
        <taxon>Bacteria</taxon>
        <taxon>Bacillati</taxon>
        <taxon>Bacillota</taxon>
        <taxon>Clostridia</taxon>
        <taxon>Lachnospirales</taxon>
        <taxon>Lachnospiraceae</taxon>
        <taxon>Anaerostipes</taxon>
    </lineage>
</organism>
<proteinExistence type="predicted"/>
<dbReference type="Proteomes" id="UP000823904">
    <property type="component" value="Unassembled WGS sequence"/>
</dbReference>
<gene>
    <name evidence="1" type="ORF">H9754_05795</name>
</gene>
<name>A0A9D2PFY7_9FIRM</name>
<dbReference type="AlphaFoldDB" id="A0A9D2PFY7"/>
<sequence length="293" mass="34392">MTDVSKTNITLEEYLKLLKQMKSAALNDMDTFPDNEMKSTGSQNMSALGLSLRYRDDEDCLYADCSMEHQLFTRLHPYLWEEMKEESNDILKDQNLFQEPAENKFYWEVIKYLQIQDKIYIQYKAAFSLKGKILSVKGNTTDFKRLLFKYPEYETYFTDDQKFILDHADQLLVPDNVVLPYAPGDILYIDASPFGKPFYVVYCGETAMDQEYFEWTKKEYGYFKREHPCLYISEEQQKLKVTSLTGDCLLFTDNISFPYAPLDRIQTVDDCEEPLLMEAAERIKTTSHNLNLT</sequence>
<protein>
    <submittedName>
        <fullName evidence="1">Uncharacterized protein</fullName>
    </submittedName>
</protein>
<dbReference type="EMBL" id="DWWD01000023">
    <property type="protein sequence ID" value="HJC50080.1"/>
    <property type="molecule type" value="Genomic_DNA"/>
</dbReference>
<reference evidence="1" key="2">
    <citation type="submission" date="2021-04" db="EMBL/GenBank/DDBJ databases">
        <authorList>
            <person name="Gilroy R."/>
        </authorList>
    </citation>
    <scope>NUCLEOTIDE SEQUENCE</scope>
    <source>
        <strain evidence="1">ChiSjej3B21-8574</strain>
    </source>
</reference>
<evidence type="ECO:0000313" key="2">
    <source>
        <dbReference type="Proteomes" id="UP000823904"/>
    </source>
</evidence>